<reference evidence="2" key="1">
    <citation type="journal article" date="2022" name="bioRxiv">
        <title>Sequencing and chromosome-scale assembly of the giantPleurodeles waltlgenome.</title>
        <authorList>
            <person name="Brown T."/>
            <person name="Elewa A."/>
            <person name="Iarovenko S."/>
            <person name="Subramanian E."/>
            <person name="Araus A.J."/>
            <person name="Petzold A."/>
            <person name="Susuki M."/>
            <person name="Suzuki K.-i.T."/>
            <person name="Hayashi T."/>
            <person name="Toyoda A."/>
            <person name="Oliveira C."/>
            <person name="Osipova E."/>
            <person name="Leigh N.D."/>
            <person name="Simon A."/>
            <person name="Yun M.H."/>
        </authorList>
    </citation>
    <scope>NUCLEOTIDE SEQUENCE</scope>
    <source>
        <strain evidence="2">20211129_DDA</strain>
        <tissue evidence="2">Liver</tissue>
    </source>
</reference>
<protein>
    <submittedName>
        <fullName evidence="2">Uncharacterized protein</fullName>
    </submittedName>
</protein>
<evidence type="ECO:0000313" key="2">
    <source>
        <dbReference type="EMBL" id="KAJ1110652.1"/>
    </source>
</evidence>
<organism evidence="2 3">
    <name type="scientific">Pleurodeles waltl</name>
    <name type="common">Iberian ribbed newt</name>
    <dbReference type="NCBI Taxonomy" id="8319"/>
    <lineage>
        <taxon>Eukaryota</taxon>
        <taxon>Metazoa</taxon>
        <taxon>Chordata</taxon>
        <taxon>Craniata</taxon>
        <taxon>Vertebrata</taxon>
        <taxon>Euteleostomi</taxon>
        <taxon>Amphibia</taxon>
        <taxon>Batrachia</taxon>
        <taxon>Caudata</taxon>
        <taxon>Salamandroidea</taxon>
        <taxon>Salamandridae</taxon>
        <taxon>Pleurodelinae</taxon>
        <taxon>Pleurodeles</taxon>
    </lineage>
</organism>
<sequence>MMACGGVKSPQWKGVSVGAGLRRRVVGWQAYPMLYPPSCLWALRVSPYRWGSEGVPVCVTVRAISVGVRAAEKRGQGWEVGAAVRCAPLIAGPLVADPVAPGEGRGLRRGWEACYQHRATSCSRPRRQSAQGAGRSGGRVPLPRAPTGDASLRAGLTPHSRPRLGGLPRASNLPLPLRSASPGRALPRVTGIGRSASRTSTPAPAAFGGPLVRLQHRRPRRVAHRRAELGP</sequence>
<proteinExistence type="predicted"/>
<keyword evidence="3" id="KW-1185">Reference proteome</keyword>
<dbReference type="EMBL" id="JANPWB010000013">
    <property type="protein sequence ID" value="KAJ1110652.1"/>
    <property type="molecule type" value="Genomic_DNA"/>
</dbReference>
<accession>A0AAV7N3R9</accession>
<dbReference type="AlphaFoldDB" id="A0AAV7N3R9"/>
<gene>
    <name evidence="2" type="ORF">NDU88_008000</name>
</gene>
<feature type="compositionally biased region" description="Polar residues" evidence="1">
    <location>
        <begin position="122"/>
        <end position="131"/>
    </location>
</feature>
<comment type="caution">
    <text evidence="2">The sequence shown here is derived from an EMBL/GenBank/DDBJ whole genome shotgun (WGS) entry which is preliminary data.</text>
</comment>
<evidence type="ECO:0000256" key="1">
    <source>
        <dbReference type="SAM" id="MobiDB-lite"/>
    </source>
</evidence>
<evidence type="ECO:0000313" key="3">
    <source>
        <dbReference type="Proteomes" id="UP001066276"/>
    </source>
</evidence>
<dbReference type="Proteomes" id="UP001066276">
    <property type="component" value="Chromosome 9"/>
</dbReference>
<name>A0AAV7N3R9_PLEWA</name>
<feature type="region of interest" description="Disordered" evidence="1">
    <location>
        <begin position="122"/>
        <end position="186"/>
    </location>
</feature>